<evidence type="ECO:0000256" key="1">
    <source>
        <dbReference type="SAM" id="Phobius"/>
    </source>
</evidence>
<keyword evidence="3" id="KW-0378">Hydrolase</keyword>
<keyword evidence="3" id="KW-0645">Protease</keyword>
<keyword evidence="1" id="KW-1133">Transmembrane helix</keyword>
<feature type="transmembrane region" description="Helical" evidence="1">
    <location>
        <begin position="31"/>
        <end position="53"/>
    </location>
</feature>
<evidence type="ECO:0000259" key="2">
    <source>
        <dbReference type="Pfam" id="PF02517"/>
    </source>
</evidence>
<feature type="transmembrane region" description="Helical" evidence="1">
    <location>
        <begin position="168"/>
        <end position="185"/>
    </location>
</feature>
<feature type="transmembrane region" description="Helical" evidence="1">
    <location>
        <begin position="140"/>
        <end position="162"/>
    </location>
</feature>
<dbReference type="EMBL" id="CP040428">
    <property type="protein sequence ID" value="QCT21732.1"/>
    <property type="molecule type" value="Genomic_DNA"/>
</dbReference>
<dbReference type="Proteomes" id="UP000302163">
    <property type="component" value="Chromosome"/>
</dbReference>
<name>A0A4P8YSH8_9ENTR</name>
<gene>
    <name evidence="3" type="ORF">FEM41_19790</name>
</gene>
<keyword evidence="3" id="KW-0482">Metalloprotease</keyword>
<protein>
    <submittedName>
        <fullName evidence="3">CPBP family intramembrane metalloprotease</fullName>
    </submittedName>
</protein>
<dbReference type="GO" id="GO:0004175">
    <property type="term" value="F:endopeptidase activity"/>
    <property type="evidence" value="ECO:0007669"/>
    <property type="project" value="UniProtKB-ARBA"/>
</dbReference>
<dbReference type="Pfam" id="PF02517">
    <property type="entry name" value="Rce1-like"/>
    <property type="match status" value="1"/>
</dbReference>
<feature type="transmembrane region" description="Helical" evidence="1">
    <location>
        <begin position="250"/>
        <end position="269"/>
    </location>
</feature>
<dbReference type="InterPro" id="IPR003675">
    <property type="entry name" value="Rce1/LyrA-like_dom"/>
</dbReference>
<accession>A0A4P8YSH8</accession>
<keyword evidence="1" id="KW-0812">Transmembrane</keyword>
<sequence>MWILLAAALLALRFYLPLALALLVGSAVWGVVSGVVQPVGIIALVVMALLGVACVKWRERRGVKIALEVVLVVAAAALMLHLIPGFNNPKVLDGIHSGPRSAPFTMYFNFDKALVPFLLLCCLPTLFVAQPLKRAVFWQWLLLVLGVPALLLVAVALGGLGLELHQGQWLLPFAFANLFFVSLAEEALFRGWLLQRLCGVMTAPLALLLSAVIFGLMHTAGGVLLVVFATLAGVLYGMAWLWSGRLWVSTVLHFALNLCHALFFTYPMLQHGN</sequence>
<dbReference type="RefSeq" id="WP_138097888.1">
    <property type="nucleotide sequence ID" value="NZ_CP040428.1"/>
</dbReference>
<dbReference type="AlphaFoldDB" id="A0A4P8YSH8"/>
<keyword evidence="1" id="KW-0472">Membrane</keyword>
<keyword evidence="4" id="KW-1185">Reference proteome</keyword>
<feature type="transmembrane region" description="Helical" evidence="1">
    <location>
        <begin position="106"/>
        <end position="128"/>
    </location>
</feature>
<feature type="transmembrane region" description="Helical" evidence="1">
    <location>
        <begin position="223"/>
        <end position="243"/>
    </location>
</feature>
<dbReference type="GO" id="GO:0008237">
    <property type="term" value="F:metallopeptidase activity"/>
    <property type="evidence" value="ECO:0007669"/>
    <property type="project" value="UniProtKB-KW"/>
</dbReference>
<feature type="transmembrane region" description="Helical" evidence="1">
    <location>
        <begin position="65"/>
        <end position="86"/>
    </location>
</feature>
<dbReference type="KEGG" id="izh:FEM41_19790"/>
<dbReference type="OrthoDB" id="5322702at2"/>
<reference evidence="3 4" key="1">
    <citation type="submission" date="2019-05" db="EMBL/GenBank/DDBJ databases">
        <title>Complete genome sequence of Izhakiella calystegiae KSNA2, an endophyte isolated from beach morning glory (Calystegia soldanella).</title>
        <authorList>
            <person name="Jiang L."/>
            <person name="Jeong J.C."/>
            <person name="Kim C.Y."/>
            <person name="Kim D.H."/>
            <person name="Kim S.W."/>
            <person name="Lee j."/>
        </authorList>
    </citation>
    <scope>NUCLEOTIDE SEQUENCE [LARGE SCALE GENOMIC DNA]</scope>
    <source>
        <strain evidence="3 4">KSNA2</strain>
    </source>
</reference>
<feature type="domain" description="CAAX prenyl protease 2/Lysostaphin resistance protein A-like" evidence="2">
    <location>
        <begin position="168"/>
        <end position="258"/>
    </location>
</feature>
<dbReference type="GO" id="GO:0080120">
    <property type="term" value="P:CAAX-box protein maturation"/>
    <property type="evidence" value="ECO:0007669"/>
    <property type="project" value="UniProtKB-ARBA"/>
</dbReference>
<dbReference type="GO" id="GO:0006508">
    <property type="term" value="P:proteolysis"/>
    <property type="evidence" value="ECO:0007669"/>
    <property type="project" value="UniProtKB-KW"/>
</dbReference>
<evidence type="ECO:0000313" key="3">
    <source>
        <dbReference type="EMBL" id="QCT21732.1"/>
    </source>
</evidence>
<evidence type="ECO:0000313" key="4">
    <source>
        <dbReference type="Proteomes" id="UP000302163"/>
    </source>
</evidence>
<proteinExistence type="predicted"/>
<feature type="transmembrane region" description="Helical" evidence="1">
    <location>
        <begin position="197"/>
        <end position="217"/>
    </location>
</feature>
<organism evidence="3 4">
    <name type="scientific">Jejubacter calystegiae</name>
    <dbReference type="NCBI Taxonomy" id="2579935"/>
    <lineage>
        <taxon>Bacteria</taxon>
        <taxon>Pseudomonadati</taxon>
        <taxon>Pseudomonadota</taxon>
        <taxon>Gammaproteobacteria</taxon>
        <taxon>Enterobacterales</taxon>
        <taxon>Enterobacteriaceae</taxon>
        <taxon>Jejubacter</taxon>
    </lineage>
</organism>